<dbReference type="EC" id="2.7.13.3" evidence="2"/>
<dbReference type="Gene3D" id="3.30.450.20">
    <property type="entry name" value="PAS domain"/>
    <property type="match status" value="3"/>
</dbReference>
<dbReference type="CDD" id="cd00130">
    <property type="entry name" value="PAS"/>
    <property type="match status" value="2"/>
</dbReference>
<dbReference type="InterPro" id="IPR000014">
    <property type="entry name" value="PAS"/>
</dbReference>
<dbReference type="PANTHER" id="PTHR43304">
    <property type="entry name" value="PHYTOCHROME-LIKE PROTEIN CPH1"/>
    <property type="match status" value="1"/>
</dbReference>
<comment type="catalytic activity">
    <reaction evidence="1">
        <text>ATP + protein L-histidine = ADP + protein N-phospho-L-histidine.</text>
        <dbReference type="EC" id="2.7.13.3"/>
    </reaction>
</comment>
<evidence type="ECO:0000256" key="1">
    <source>
        <dbReference type="ARBA" id="ARBA00000085"/>
    </source>
</evidence>
<dbReference type="Pfam" id="PF00512">
    <property type="entry name" value="HisKA"/>
    <property type="match status" value="1"/>
</dbReference>
<dbReference type="Gene3D" id="1.10.287.130">
    <property type="match status" value="1"/>
</dbReference>
<keyword evidence="3" id="KW-0597">Phosphoprotein</keyword>
<dbReference type="Pfam" id="PF13188">
    <property type="entry name" value="PAS_8"/>
    <property type="match status" value="1"/>
</dbReference>
<feature type="domain" description="Histidine kinase" evidence="6">
    <location>
        <begin position="432"/>
        <end position="645"/>
    </location>
</feature>
<dbReference type="CDD" id="cd00082">
    <property type="entry name" value="HisKA"/>
    <property type="match status" value="1"/>
</dbReference>
<dbReference type="PRINTS" id="PR00344">
    <property type="entry name" value="BCTRLSENSOR"/>
</dbReference>
<dbReference type="PROSITE" id="PS50113">
    <property type="entry name" value="PAC"/>
    <property type="match status" value="2"/>
</dbReference>
<evidence type="ECO:0000259" key="6">
    <source>
        <dbReference type="PROSITE" id="PS50109"/>
    </source>
</evidence>
<accession>A0A1F5R312</accession>
<dbReference type="SMART" id="SM00086">
    <property type="entry name" value="PAC"/>
    <property type="match status" value="2"/>
</dbReference>
<dbReference type="InterPro" id="IPR005467">
    <property type="entry name" value="His_kinase_dom"/>
</dbReference>
<keyword evidence="5" id="KW-0418">Kinase</keyword>
<dbReference type="InterPro" id="IPR013656">
    <property type="entry name" value="PAS_4"/>
</dbReference>
<dbReference type="InterPro" id="IPR035965">
    <property type="entry name" value="PAS-like_dom_sf"/>
</dbReference>
<comment type="caution">
    <text evidence="9">The sequence shown here is derived from an EMBL/GenBank/DDBJ whole genome shotgun (WGS) entry which is preliminary data.</text>
</comment>
<evidence type="ECO:0000259" key="7">
    <source>
        <dbReference type="PROSITE" id="PS50112"/>
    </source>
</evidence>
<gene>
    <name evidence="9" type="ORF">A2024_00720</name>
</gene>
<dbReference type="Gene3D" id="3.30.565.10">
    <property type="entry name" value="Histidine kinase-like ATPase, C-terminal domain"/>
    <property type="match status" value="1"/>
</dbReference>
<evidence type="ECO:0000259" key="8">
    <source>
        <dbReference type="PROSITE" id="PS50113"/>
    </source>
</evidence>
<dbReference type="AlphaFoldDB" id="A0A1F5R312"/>
<feature type="domain" description="PAC" evidence="8">
    <location>
        <begin position="239"/>
        <end position="291"/>
    </location>
</feature>
<evidence type="ECO:0000313" key="9">
    <source>
        <dbReference type="EMBL" id="OGF08789.1"/>
    </source>
</evidence>
<dbReference type="InterPro" id="IPR000700">
    <property type="entry name" value="PAS-assoc_C"/>
</dbReference>
<evidence type="ECO:0000313" key="10">
    <source>
        <dbReference type="Proteomes" id="UP000177230"/>
    </source>
</evidence>
<dbReference type="SUPFAM" id="SSF47384">
    <property type="entry name" value="Homodimeric domain of signal transducing histidine kinase"/>
    <property type="match status" value="1"/>
</dbReference>
<dbReference type="InterPro" id="IPR004358">
    <property type="entry name" value="Sig_transdc_His_kin-like_C"/>
</dbReference>
<proteinExistence type="predicted"/>
<dbReference type="InterPro" id="IPR001610">
    <property type="entry name" value="PAC"/>
</dbReference>
<dbReference type="Pfam" id="PF02518">
    <property type="entry name" value="HATPase_c"/>
    <property type="match status" value="1"/>
</dbReference>
<evidence type="ECO:0000256" key="4">
    <source>
        <dbReference type="ARBA" id="ARBA00022679"/>
    </source>
</evidence>
<dbReference type="SMART" id="SM00388">
    <property type="entry name" value="HisKA"/>
    <property type="match status" value="1"/>
</dbReference>
<dbReference type="PANTHER" id="PTHR43304:SF1">
    <property type="entry name" value="PAC DOMAIN-CONTAINING PROTEIN"/>
    <property type="match status" value="1"/>
</dbReference>
<evidence type="ECO:0000256" key="2">
    <source>
        <dbReference type="ARBA" id="ARBA00012438"/>
    </source>
</evidence>
<keyword evidence="4" id="KW-0808">Transferase</keyword>
<dbReference type="FunFam" id="3.30.565.10:FF:000006">
    <property type="entry name" value="Sensor histidine kinase WalK"/>
    <property type="match status" value="1"/>
</dbReference>
<dbReference type="PROSITE" id="PS50109">
    <property type="entry name" value="HIS_KIN"/>
    <property type="match status" value="1"/>
</dbReference>
<name>A0A1F5R312_9BACT</name>
<dbReference type="PROSITE" id="PS50112">
    <property type="entry name" value="PAS"/>
    <property type="match status" value="2"/>
</dbReference>
<reference evidence="9 10" key="1">
    <citation type="journal article" date="2016" name="Nat. Commun.">
        <title>Thousands of microbial genomes shed light on interconnected biogeochemical processes in an aquifer system.</title>
        <authorList>
            <person name="Anantharaman K."/>
            <person name="Brown C.T."/>
            <person name="Hug L.A."/>
            <person name="Sharon I."/>
            <person name="Castelle C.J."/>
            <person name="Probst A.J."/>
            <person name="Thomas B.C."/>
            <person name="Singh A."/>
            <person name="Wilkins M.J."/>
            <person name="Karaoz U."/>
            <person name="Brodie E.L."/>
            <person name="Williams K.H."/>
            <person name="Hubbard S.S."/>
            <person name="Banfield J.F."/>
        </authorList>
    </citation>
    <scope>NUCLEOTIDE SEQUENCE [LARGE SCALE GENOMIC DNA]</scope>
</reference>
<protein>
    <recommendedName>
        <fullName evidence="2">histidine kinase</fullName>
        <ecNumber evidence="2">2.7.13.3</ecNumber>
    </recommendedName>
</protein>
<dbReference type="Pfam" id="PF08448">
    <property type="entry name" value="PAS_4"/>
    <property type="match status" value="1"/>
</dbReference>
<dbReference type="InterPro" id="IPR013655">
    <property type="entry name" value="PAS_fold_3"/>
</dbReference>
<dbReference type="GO" id="GO:0000155">
    <property type="term" value="F:phosphorelay sensor kinase activity"/>
    <property type="evidence" value="ECO:0007669"/>
    <property type="project" value="InterPro"/>
</dbReference>
<evidence type="ECO:0000256" key="3">
    <source>
        <dbReference type="ARBA" id="ARBA00022553"/>
    </source>
</evidence>
<dbReference type="SMART" id="SM00091">
    <property type="entry name" value="PAS"/>
    <property type="match status" value="3"/>
</dbReference>
<dbReference type="Proteomes" id="UP000177230">
    <property type="component" value="Unassembled WGS sequence"/>
</dbReference>
<dbReference type="Pfam" id="PF08447">
    <property type="entry name" value="PAS_3"/>
    <property type="match status" value="1"/>
</dbReference>
<dbReference type="SUPFAM" id="SSF55785">
    <property type="entry name" value="PYP-like sensor domain (PAS domain)"/>
    <property type="match status" value="3"/>
</dbReference>
<dbReference type="InterPro" id="IPR003661">
    <property type="entry name" value="HisK_dim/P_dom"/>
</dbReference>
<dbReference type="SUPFAM" id="SSF55874">
    <property type="entry name" value="ATPase domain of HSP90 chaperone/DNA topoisomerase II/histidine kinase"/>
    <property type="match status" value="1"/>
</dbReference>
<sequence length="649" mass="73963">MKGKTEKQMAVDSADKQALTLLKDSETRYRRLFETAQDGILILNADTGVIENANPFIKDLLGYPREELLGKVLWEIGLFKDIAASRDSFIELQKKGYVRYEDLPLETKDGRRKEVEFVSNAYSVGGKNVLQCNIRDITERKEIEAGLEKTRKELAVIKKTADEVSEFAESVINTVRESLISLDQNLRVVTVSRSFYEVFKVKPDETVGQLIYDLGNKQWDIPKLRELLETILPQKASFENYEVEHNFATIGRRIMLLNARQIKRSSGKERIILLAIEDITERKQAEASVRESEKRLNRAQEIAHLGSWEFDLVNDRLFWSDELYRIFGLKSQAFAATYEAFLDQVHPDDRAEVDAAHSGSKREGKDVYEIDHRIIRKSTGEVRNVHEKCEHIRDETGRLIRTTAMVHDITERKQVDDELERSNQSLEQFAYVASHDLQEPLRVMSNYSQLLEKRYKGKLDADADDFIGFIVNAASRMQKLISDLLEYSRIGRKENPLTEVDSNELVDKAIKNLSGSIKSAGATVTHGNLPVVNVPANSFMQLFQNLIGNAVKFHGQEPPRITISAEKQDIEWKFGVHDNGIGIEPQYQDRILQIFQRLHSLHEYPGTGIGLAICKKIVENRGGRIWVESQAGQGATFYFTVPVLFTGAI</sequence>
<dbReference type="EMBL" id="MFFM01000046">
    <property type="protein sequence ID" value="OGF08789.1"/>
    <property type="molecule type" value="Genomic_DNA"/>
</dbReference>
<dbReference type="InterPro" id="IPR036890">
    <property type="entry name" value="HATPase_C_sf"/>
</dbReference>
<dbReference type="InterPro" id="IPR003594">
    <property type="entry name" value="HATPase_dom"/>
</dbReference>
<dbReference type="Gene3D" id="2.10.70.100">
    <property type="match status" value="1"/>
</dbReference>
<evidence type="ECO:0000256" key="5">
    <source>
        <dbReference type="ARBA" id="ARBA00022777"/>
    </source>
</evidence>
<dbReference type="NCBIfam" id="TIGR00229">
    <property type="entry name" value="sensory_box"/>
    <property type="match status" value="3"/>
</dbReference>
<dbReference type="InterPro" id="IPR036097">
    <property type="entry name" value="HisK_dim/P_sf"/>
</dbReference>
<dbReference type="InterPro" id="IPR052162">
    <property type="entry name" value="Sensor_kinase/Photoreceptor"/>
</dbReference>
<feature type="domain" description="PAC" evidence="8">
    <location>
        <begin position="368"/>
        <end position="421"/>
    </location>
</feature>
<dbReference type="FunFam" id="3.30.450.20:FF:000088">
    <property type="entry name" value="Sensory transduction histidine kinase"/>
    <property type="match status" value="1"/>
</dbReference>
<organism evidence="9 10">
    <name type="scientific">Candidatus Edwardsbacteria bacterium GWF2_54_11</name>
    <dbReference type="NCBI Taxonomy" id="1817851"/>
    <lineage>
        <taxon>Bacteria</taxon>
        <taxon>Candidatus Edwardsiibacteriota</taxon>
    </lineage>
</organism>
<feature type="domain" description="PAS" evidence="7">
    <location>
        <begin position="25"/>
        <end position="71"/>
    </location>
</feature>
<dbReference type="SMART" id="SM00387">
    <property type="entry name" value="HATPase_c"/>
    <property type="match status" value="1"/>
</dbReference>
<feature type="domain" description="PAS" evidence="7">
    <location>
        <begin position="292"/>
        <end position="364"/>
    </location>
</feature>